<dbReference type="RefSeq" id="WP_095980368.1">
    <property type="nucleotide sequence ID" value="NZ_CP022163.1"/>
</dbReference>
<gene>
    <name evidence="5" type="ORF">MEBOL_005620</name>
</gene>
<evidence type="ECO:0000313" key="6">
    <source>
        <dbReference type="Proteomes" id="UP000217289"/>
    </source>
</evidence>
<dbReference type="Proteomes" id="UP000217289">
    <property type="component" value="Chromosome"/>
</dbReference>
<keyword evidence="6" id="KW-1185">Reference proteome</keyword>
<keyword evidence="2" id="KW-0378">Hydrolase</keyword>
<dbReference type="PANTHER" id="PTHR31302">
    <property type="entry name" value="TRANSMEMBRANE PROTEIN WITH METALLOPHOSPHOESTERASE DOMAIN-RELATED"/>
    <property type="match status" value="1"/>
</dbReference>
<dbReference type="OrthoDB" id="9780884at2"/>
<keyword evidence="3" id="KW-1133">Transmembrane helix</keyword>
<dbReference type="CDD" id="cd07385">
    <property type="entry name" value="MPP_YkuE_C"/>
    <property type="match status" value="1"/>
</dbReference>
<dbReference type="GO" id="GO:0016020">
    <property type="term" value="C:membrane"/>
    <property type="evidence" value="ECO:0007669"/>
    <property type="project" value="GOC"/>
</dbReference>
<accession>A0A250IK42</accession>
<name>A0A250IK42_9BACT</name>
<feature type="domain" description="Calcineurin-like phosphoesterase" evidence="4">
    <location>
        <begin position="140"/>
        <end position="301"/>
    </location>
</feature>
<evidence type="ECO:0000256" key="1">
    <source>
        <dbReference type="ARBA" id="ARBA00022723"/>
    </source>
</evidence>
<dbReference type="Pfam" id="PF00149">
    <property type="entry name" value="Metallophos"/>
    <property type="match status" value="1"/>
</dbReference>
<keyword evidence="1" id="KW-0479">Metal-binding</keyword>
<dbReference type="KEGG" id="mbd:MEBOL_005620"/>
<protein>
    <submittedName>
        <fullName evidence="5">Putative phosphoesterase</fullName>
    </submittedName>
</protein>
<dbReference type="AlphaFoldDB" id="A0A250IK42"/>
<dbReference type="GO" id="GO:0046872">
    <property type="term" value="F:metal ion binding"/>
    <property type="evidence" value="ECO:0007669"/>
    <property type="project" value="UniProtKB-KW"/>
</dbReference>
<dbReference type="GO" id="GO:0008758">
    <property type="term" value="F:UDP-2,3-diacylglucosamine hydrolase activity"/>
    <property type="evidence" value="ECO:0007669"/>
    <property type="project" value="TreeGrafter"/>
</dbReference>
<reference evidence="5 6" key="1">
    <citation type="submission" date="2017-06" db="EMBL/GenBank/DDBJ databases">
        <authorList>
            <person name="Kim H.J."/>
            <person name="Triplett B.A."/>
        </authorList>
    </citation>
    <scope>NUCLEOTIDE SEQUENCE [LARGE SCALE GENOMIC DNA]</scope>
    <source>
        <strain evidence="5 6">DSM 14713</strain>
    </source>
</reference>
<keyword evidence="3" id="KW-0812">Transmembrane</keyword>
<dbReference type="InterPro" id="IPR029052">
    <property type="entry name" value="Metallo-depent_PP-like"/>
</dbReference>
<evidence type="ECO:0000256" key="3">
    <source>
        <dbReference type="SAM" id="Phobius"/>
    </source>
</evidence>
<dbReference type="InterPro" id="IPR051158">
    <property type="entry name" value="Metallophosphoesterase_sf"/>
</dbReference>
<keyword evidence="3" id="KW-0472">Membrane</keyword>
<evidence type="ECO:0000313" key="5">
    <source>
        <dbReference type="EMBL" id="ATB32144.1"/>
    </source>
</evidence>
<dbReference type="InterPro" id="IPR004843">
    <property type="entry name" value="Calcineurin-like_PHP"/>
</dbReference>
<feature type="transmembrane region" description="Helical" evidence="3">
    <location>
        <begin position="36"/>
        <end position="53"/>
    </location>
</feature>
<dbReference type="EMBL" id="CP022163">
    <property type="protein sequence ID" value="ATB32144.1"/>
    <property type="molecule type" value="Genomic_DNA"/>
</dbReference>
<dbReference type="PANTHER" id="PTHR31302:SF31">
    <property type="entry name" value="PHOSPHODIESTERASE YAEI"/>
    <property type="match status" value="1"/>
</dbReference>
<dbReference type="GO" id="GO:0009245">
    <property type="term" value="P:lipid A biosynthetic process"/>
    <property type="evidence" value="ECO:0007669"/>
    <property type="project" value="TreeGrafter"/>
</dbReference>
<feature type="transmembrane region" description="Helical" evidence="3">
    <location>
        <begin position="65"/>
        <end position="85"/>
    </location>
</feature>
<organism evidence="5 6">
    <name type="scientific">Melittangium boletus DSM 14713</name>
    <dbReference type="NCBI Taxonomy" id="1294270"/>
    <lineage>
        <taxon>Bacteria</taxon>
        <taxon>Pseudomonadati</taxon>
        <taxon>Myxococcota</taxon>
        <taxon>Myxococcia</taxon>
        <taxon>Myxococcales</taxon>
        <taxon>Cystobacterineae</taxon>
        <taxon>Archangiaceae</taxon>
        <taxon>Melittangium</taxon>
    </lineage>
</organism>
<evidence type="ECO:0000256" key="2">
    <source>
        <dbReference type="ARBA" id="ARBA00022801"/>
    </source>
</evidence>
<evidence type="ECO:0000259" key="4">
    <source>
        <dbReference type="Pfam" id="PF00149"/>
    </source>
</evidence>
<feature type="transmembrane region" description="Helical" evidence="3">
    <location>
        <begin position="91"/>
        <end position="113"/>
    </location>
</feature>
<sequence length="362" mass="39708">MSSRTLIQGYFPLLAALVATVIQWPTVAWLREATHSPLPLLAAVLVSVPYLVQLKNPWHTTRPRFVSYLALGWWIACLMFDLLLIPSELAIHAGVPATGVWTFAGAFAVATGVRSVLGRPRLRQLEVRVDGLPPALDGYRIGQISDVHCGPNISERRVSSWVARLNALELDLVTVTGDLITHGSTHVEAVARALGGLRAKDGVFACMGNHDYFTDGEHLVRELERWGLQVLRNRGVVVERDGARLYVAGVDDTWTSRHDLTRALADRPEGVPTVLLAHDPDLFPMAHARGVELTLSGHTHGGQLAIPGVRRLSLARVLTRWTAGMYRRDRSWLYVNLGAGTTGPPVRWGAPAELAVLTLRRA</sequence>
<feature type="transmembrane region" description="Helical" evidence="3">
    <location>
        <begin position="12"/>
        <end position="30"/>
    </location>
</feature>
<proteinExistence type="predicted"/>
<dbReference type="Gene3D" id="3.60.21.10">
    <property type="match status" value="1"/>
</dbReference>
<dbReference type="SUPFAM" id="SSF56300">
    <property type="entry name" value="Metallo-dependent phosphatases"/>
    <property type="match status" value="1"/>
</dbReference>